<dbReference type="Proteomes" id="UP000309038">
    <property type="component" value="Unassembled WGS sequence"/>
</dbReference>
<reference evidence="2 3" key="1">
    <citation type="submission" date="2019-02" db="EMBL/GenBank/DDBJ databases">
        <title>Genome sequencing of the rare red list fungi Phlebia centrifuga.</title>
        <authorList>
            <person name="Buettner E."/>
            <person name="Kellner H."/>
        </authorList>
    </citation>
    <scope>NUCLEOTIDE SEQUENCE [LARGE SCALE GENOMIC DNA]</scope>
    <source>
        <strain evidence="2 3">DSM 108282</strain>
    </source>
</reference>
<accession>A0A4S4KVD4</accession>
<dbReference type="EMBL" id="SGPJ01000003">
    <property type="protein sequence ID" value="THH02684.1"/>
    <property type="molecule type" value="Genomic_DNA"/>
</dbReference>
<comment type="caution">
    <text evidence="2">The sequence shown here is derived from an EMBL/GenBank/DDBJ whole genome shotgun (WGS) entry which is preliminary data.</text>
</comment>
<feature type="transmembrane region" description="Helical" evidence="1">
    <location>
        <begin position="145"/>
        <end position="163"/>
    </location>
</feature>
<feature type="transmembrane region" description="Helical" evidence="1">
    <location>
        <begin position="21"/>
        <end position="41"/>
    </location>
</feature>
<feature type="transmembrane region" description="Helical" evidence="1">
    <location>
        <begin position="215"/>
        <end position="239"/>
    </location>
</feature>
<evidence type="ECO:0000313" key="3">
    <source>
        <dbReference type="Proteomes" id="UP000309038"/>
    </source>
</evidence>
<gene>
    <name evidence="2" type="ORF">EW026_g204</name>
</gene>
<proteinExistence type="predicted"/>
<keyword evidence="1" id="KW-0472">Membrane</keyword>
<evidence type="ECO:0008006" key="4">
    <source>
        <dbReference type="Google" id="ProtNLM"/>
    </source>
</evidence>
<protein>
    <recommendedName>
        <fullName evidence="4">Peptidase M50B-like protein</fullName>
    </recommendedName>
</protein>
<feature type="transmembrane region" description="Helical" evidence="1">
    <location>
        <begin position="120"/>
        <end position="139"/>
    </location>
</feature>
<sequence>MIRSVSRILPLSKTKHLFLTQVPTLYVIVVYAVVIFALWNVPGARVLINPLKLFTIGWHELCHITAAILTGGTVTRVCIDPDLGGATNVEGGIPTLILSAGYIGSTMFGGVLIMSGFDTLVAKIMSFIVGIGLLCPLVLVRDKLTILLTLCYEGLLIGFWFVDHGQALRWYTLFLGVMNVLYVVWDIADDKYFRKANDSDATQFSILYPKMGAHIWALLWIIFEVVVLTGFVLLGIACFKFDKDQMYAQAAEFLPT</sequence>
<evidence type="ECO:0000313" key="2">
    <source>
        <dbReference type="EMBL" id="THH02684.1"/>
    </source>
</evidence>
<keyword evidence="1" id="KW-1133">Transmembrane helix</keyword>
<feature type="transmembrane region" description="Helical" evidence="1">
    <location>
        <begin position="170"/>
        <end position="188"/>
    </location>
</feature>
<organism evidence="2 3">
    <name type="scientific">Hermanssonia centrifuga</name>
    <dbReference type="NCBI Taxonomy" id="98765"/>
    <lineage>
        <taxon>Eukaryota</taxon>
        <taxon>Fungi</taxon>
        <taxon>Dikarya</taxon>
        <taxon>Basidiomycota</taxon>
        <taxon>Agaricomycotina</taxon>
        <taxon>Agaricomycetes</taxon>
        <taxon>Polyporales</taxon>
        <taxon>Meruliaceae</taxon>
        <taxon>Hermanssonia</taxon>
    </lineage>
</organism>
<evidence type="ECO:0000256" key="1">
    <source>
        <dbReference type="SAM" id="Phobius"/>
    </source>
</evidence>
<keyword evidence="1" id="KW-0812">Transmembrane</keyword>
<keyword evidence="3" id="KW-1185">Reference proteome</keyword>
<dbReference type="PANTHER" id="PTHR33979">
    <property type="entry name" value="OS02G0221600 PROTEIN"/>
    <property type="match status" value="1"/>
</dbReference>
<dbReference type="AlphaFoldDB" id="A0A4S4KVD4"/>
<dbReference type="InterPro" id="IPR049500">
    <property type="entry name" value="Peptidase_M50B-like"/>
</dbReference>
<dbReference type="Pfam" id="PF13398">
    <property type="entry name" value="Peptidase_M50B"/>
    <property type="match status" value="1"/>
</dbReference>
<name>A0A4S4KVD4_9APHY</name>
<dbReference type="PANTHER" id="PTHR33979:SF2">
    <property type="entry name" value="PEPTIDASE M50B-LIKE-DOMAIN-CONTAINING PROTEIN"/>
    <property type="match status" value="1"/>
</dbReference>
<feature type="transmembrane region" description="Helical" evidence="1">
    <location>
        <begin position="93"/>
        <end position="113"/>
    </location>
</feature>